<feature type="transmembrane region" description="Helical" evidence="8">
    <location>
        <begin position="90"/>
        <end position="115"/>
    </location>
</feature>
<dbReference type="AlphaFoldDB" id="A0A077EVP0"/>
<feature type="transmembrane region" description="Helical" evidence="8">
    <location>
        <begin position="168"/>
        <end position="189"/>
    </location>
</feature>
<keyword evidence="7" id="KW-0830">Ubiquinone</keyword>
<evidence type="ECO:0000256" key="1">
    <source>
        <dbReference type="ARBA" id="ARBA00004141"/>
    </source>
</evidence>
<feature type="transmembrane region" description="Helical" evidence="8">
    <location>
        <begin position="269"/>
        <end position="291"/>
    </location>
</feature>
<feature type="transmembrane region" description="Helical" evidence="8">
    <location>
        <begin position="201"/>
        <end position="221"/>
    </location>
</feature>
<keyword evidence="5 8" id="KW-0472">Membrane</keyword>
<comment type="catalytic activity">
    <reaction evidence="7">
        <text>a ubiquinone + NADH + 5 H(+)(in) = a ubiquinol + NAD(+) + 4 H(+)(out)</text>
        <dbReference type="Rhea" id="RHEA:29091"/>
        <dbReference type="Rhea" id="RHEA-COMP:9565"/>
        <dbReference type="Rhea" id="RHEA-COMP:9566"/>
        <dbReference type="ChEBI" id="CHEBI:15378"/>
        <dbReference type="ChEBI" id="CHEBI:16389"/>
        <dbReference type="ChEBI" id="CHEBI:17976"/>
        <dbReference type="ChEBI" id="CHEBI:57540"/>
        <dbReference type="ChEBI" id="CHEBI:57945"/>
        <dbReference type="EC" id="7.1.1.2"/>
    </reaction>
</comment>
<evidence type="ECO:0000256" key="4">
    <source>
        <dbReference type="ARBA" id="ARBA00022989"/>
    </source>
</evidence>
<reference evidence="9" key="1">
    <citation type="submission" date="2014-04" db="EMBL/GenBank/DDBJ databases">
        <authorList>
            <person name="Martins A.C.A."/>
            <person name="Machado A.C."/>
            <person name="Ciapina L.P."/>
            <person name="Almeida L.G.P."/>
            <person name="Vasconcelos A.T.R."/>
            <person name="Souza W."/>
            <person name="Einicker-Lamas M."/>
            <person name="Galina A."/>
            <person name="Motta M.C."/>
        </authorList>
    </citation>
    <scope>NUCLEOTIDE SEQUENCE</scope>
</reference>
<comment type="subcellular location">
    <subcellularLocation>
        <location evidence="1">Membrane</location>
        <topology evidence="1">Multi-pass membrane protein</topology>
    </subcellularLocation>
    <subcellularLocation>
        <location evidence="6">Mitochondrion inner membrane</location>
        <topology evidence="6">Multi-pass membrane protein</topology>
    </subcellularLocation>
</comment>
<dbReference type="GO" id="GO:0009060">
    <property type="term" value="P:aerobic respiration"/>
    <property type="evidence" value="ECO:0007669"/>
    <property type="project" value="TreeGrafter"/>
</dbReference>
<evidence type="ECO:0000256" key="5">
    <source>
        <dbReference type="ARBA" id="ARBA00023136"/>
    </source>
</evidence>
<evidence type="ECO:0000256" key="8">
    <source>
        <dbReference type="SAM" id="Phobius"/>
    </source>
</evidence>
<feature type="transmembrane region" description="Helical" evidence="8">
    <location>
        <begin position="127"/>
        <end position="148"/>
    </location>
</feature>
<name>A0A077EVP0_9TRYP</name>
<evidence type="ECO:0000256" key="7">
    <source>
        <dbReference type="RuleBase" id="RU000473"/>
    </source>
</evidence>
<feature type="transmembrane region" description="Helical" evidence="8">
    <location>
        <begin position="227"/>
        <end position="257"/>
    </location>
</feature>
<proteinExistence type="inferred from homology"/>
<dbReference type="GO" id="GO:0005743">
    <property type="term" value="C:mitochondrial inner membrane"/>
    <property type="evidence" value="ECO:0007669"/>
    <property type="project" value="UniProtKB-SubCell"/>
</dbReference>
<geneLocation type="mitochondrion" evidence="9"/>
<organism evidence="9">
    <name type="scientific">Angomonas deanei</name>
    <dbReference type="NCBI Taxonomy" id="59799"/>
    <lineage>
        <taxon>Eukaryota</taxon>
        <taxon>Discoba</taxon>
        <taxon>Euglenozoa</taxon>
        <taxon>Kinetoplastea</taxon>
        <taxon>Metakinetoplastina</taxon>
        <taxon>Trypanosomatida</taxon>
        <taxon>Trypanosomatidae</taxon>
        <taxon>Strigomonadinae</taxon>
        <taxon>Angomonas</taxon>
    </lineage>
</organism>
<dbReference type="EMBL" id="KJ778684">
    <property type="protein sequence ID" value="AIL54355.1"/>
    <property type="molecule type" value="Genomic_DNA"/>
</dbReference>
<comment type="similarity">
    <text evidence="2 6">Belongs to the complex I subunit 1 family.</text>
</comment>
<sequence>MVVLVMNGYVSLCERRVLAIVQIRVGPALFLFGILTPITDGVKLFVKFVVFVVSFDIFYFICFMFGVGCCMFVGWFFFPIGFIVMLDSAFTLFLMMILHLCSSILGTVCVGCFLFSSCFVYLSAVRTLFFSIITESVVFLLFICTYMLDMFSFFGIKDVCIGQLYLSNFYIAGVLFVGVFWVTMLLDGMKLPFDYTECESELVCGLITELSGVFFVIYSVLEISHLLLTTVLIASLCFGGLFVCFKAIIILVVGFFYPRVVGFRIKITTAQAFIILFLFFITLFMFLWISLTKILCILY</sequence>
<dbReference type="Pfam" id="PF00146">
    <property type="entry name" value="NADHdh"/>
    <property type="match status" value="1"/>
</dbReference>
<dbReference type="InterPro" id="IPR001694">
    <property type="entry name" value="NADH_UbQ_OxRdtase_su1/FPO"/>
</dbReference>
<evidence type="ECO:0000256" key="3">
    <source>
        <dbReference type="ARBA" id="ARBA00022692"/>
    </source>
</evidence>
<keyword evidence="7 9" id="KW-0496">Mitochondrion</keyword>
<dbReference type="EC" id="7.1.1.2" evidence="7"/>
<dbReference type="PANTHER" id="PTHR11432">
    <property type="entry name" value="NADH DEHYDROGENASE SUBUNIT 1"/>
    <property type="match status" value="1"/>
</dbReference>
<feature type="transmembrane region" description="Helical" evidence="8">
    <location>
        <begin position="17"/>
        <end position="36"/>
    </location>
</feature>
<accession>A0A077EVP0</accession>
<keyword evidence="4 8" id="KW-1133">Transmembrane helix</keyword>
<evidence type="ECO:0000256" key="2">
    <source>
        <dbReference type="ARBA" id="ARBA00010535"/>
    </source>
</evidence>
<dbReference type="InterPro" id="IPR018086">
    <property type="entry name" value="NADH_UbQ_OxRdtase_su1_CS"/>
</dbReference>
<evidence type="ECO:0000313" key="9">
    <source>
        <dbReference type="EMBL" id="AIL54355.1"/>
    </source>
</evidence>
<protein>
    <recommendedName>
        <fullName evidence="7">NADH-ubiquinone oxidoreductase chain 1</fullName>
        <ecNumber evidence="7">7.1.1.2</ecNumber>
    </recommendedName>
</protein>
<evidence type="ECO:0000256" key="6">
    <source>
        <dbReference type="RuleBase" id="RU000471"/>
    </source>
</evidence>
<feature type="transmembrane region" description="Helical" evidence="8">
    <location>
        <begin position="48"/>
        <end position="78"/>
    </location>
</feature>
<dbReference type="PANTHER" id="PTHR11432:SF3">
    <property type="entry name" value="NADH-UBIQUINONE OXIDOREDUCTASE CHAIN 1"/>
    <property type="match status" value="1"/>
</dbReference>
<dbReference type="GO" id="GO:0003954">
    <property type="term" value="F:NADH dehydrogenase activity"/>
    <property type="evidence" value="ECO:0007669"/>
    <property type="project" value="TreeGrafter"/>
</dbReference>
<dbReference type="PROSITE" id="PS00668">
    <property type="entry name" value="COMPLEX1_ND1_2"/>
    <property type="match status" value="1"/>
</dbReference>
<dbReference type="GO" id="GO:0008137">
    <property type="term" value="F:NADH dehydrogenase (ubiquinone) activity"/>
    <property type="evidence" value="ECO:0007669"/>
    <property type="project" value="UniProtKB-EC"/>
</dbReference>
<keyword evidence="3 6" id="KW-0812">Transmembrane</keyword>
<keyword evidence="6" id="KW-0520">NAD</keyword>